<dbReference type="HOGENOM" id="CLU_025461_1_1_1"/>
<dbReference type="GeneID" id="7448252"/>
<dbReference type="GO" id="GO:0031262">
    <property type="term" value="C:Ndc80 complex"/>
    <property type="evidence" value="ECO:0000318"/>
    <property type="project" value="GO_Central"/>
</dbReference>
<dbReference type="PANTHER" id="PTHR21650">
    <property type="entry name" value="MEMBRALIN/KINETOCHORE PROTEIN NUF2"/>
    <property type="match status" value="1"/>
</dbReference>
<dbReference type="InterPro" id="IPR005549">
    <property type="entry name" value="Kinetochore_Nuf2_N"/>
</dbReference>
<evidence type="ECO:0000313" key="15">
    <source>
        <dbReference type="Proteomes" id="UP000001449"/>
    </source>
</evidence>
<evidence type="ECO:0000256" key="2">
    <source>
        <dbReference type="ARBA" id="ARBA00004629"/>
    </source>
</evidence>
<keyword evidence="9" id="KW-0539">Nucleus</keyword>
<dbReference type="InParanoid" id="B8CG21"/>
<evidence type="ECO:0000256" key="10">
    <source>
        <dbReference type="ARBA" id="ARBA00023306"/>
    </source>
</evidence>
<dbReference type="GO" id="GO:0051315">
    <property type="term" value="P:attachment of mitotic spindle microtubules to kinetochore"/>
    <property type="evidence" value="ECO:0000318"/>
    <property type="project" value="GO_Central"/>
</dbReference>
<reference evidence="14 15" key="2">
    <citation type="journal article" date="2008" name="Nature">
        <title>The Phaeodactylum genome reveals the evolutionary history of diatom genomes.</title>
        <authorList>
            <person name="Bowler C."/>
            <person name="Allen A.E."/>
            <person name="Badger J.H."/>
            <person name="Grimwood J."/>
            <person name="Jabbari K."/>
            <person name="Kuo A."/>
            <person name="Maheswari U."/>
            <person name="Martens C."/>
            <person name="Maumus F."/>
            <person name="Otillar R.P."/>
            <person name="Rayko E."/>
            <person name="Salamov A."/>
            <person name="Vandepoele K."/>
            <person name="Beszteri B."/>
            <person name="Gruber A."/>
            <person name="Heijde M."/>
            <person name="Katinka M."/>
            <person name="Mock T."/>
            <person name="Valentin K."/>
            <person name="Verret F."/>
            <person name="Berges J.A."/>
            <person name="Brownlee C."/>
            <person name="Cadoret J.P."/>
            <person name="Chiovitti A."/>
            <person name="Choi C.J."/>
            <person name="Coesel S."/>
            <person name="De Martino A."/>
            <person name="Detter J.C."/>
            <person name="Durkin C."/>
            <person name="Falciatore A."/>
            <person name="Fournet J."/>
            <person name="Haruta M."/>
            <person name="Huysman M.J."/>
            <person name="Jenkins B.D."/>
            <person name="Jiroutova K."/>
            <person name="Jorgensen R.E."/>
            <person name="Joubert Y."/>
            <person name="Kaplan A."/>
            <person name="Kroger N."/>
            <person name="Kroth P.G."/>
            <person name="La Roche J."/>
            <person name="Lindquist E."/>
            <person name="Lommer M."/>
            <person name="Martin-Jezequel V."/>
            <person name="Lopez P.J."/>
            <person name="Lucas S."/>
            <person name="Mangogna M."/>
            <person name="McGinnis K."/>
            <person name="Medlin L.K."/>
            <person name="Montsant A."/>
            <person name="Oudot-Le Secq M.P."/>
            <person name="Napoli C."/>
            <person name="Obornik M."/>
            <person name="Parker M.S."/>
            <person name="Petit J.L."/>
            <person name="Porcel B.M."/>
            <person name="Poulsen N."/>
            <person name="Robison M."/>
            <person name="Rychlewski L."/>
            <person name="Rynearson T.A."/>
            <person name="Schmutz J."/>
            <person name="Shapiro H."/>
            <person name="Siaut M."/>
            <person name="Stanley M."/>
            <person name="Sussman M.R."/>
            <person name="Taylor A.R."/>
            <person name="Vardi A."/>
            <person name="von Dassow P."/>
            <person name="Vyverman W."/>
            <person name="Willis A."/>
            <person name="Wyrwicz L.S."/>
            <person name="Rokhsar D.S."/>
            <person name="Weissenbach J."/>
            <person name="Armbrust E.V."/>
            <person name="Green B.R."/>
            <person name="Van de Peer Y."/>
            <person name="Grigoriev I.V."/>
        </authorList>
    </citation>
    <scope>NUCLEOTIDE SEQUENCE [LARGE SCALE GENOMIC DNA]</scope>
    <source>
        <strain evidence="14 15">CCMP1335</strain>
    </source>
</reference>
<evidence type="ECO:0000256" key="4">
    <source>
        <dbReference type="ARBA" id="ARBA00022454"/>
    </source>
</evidence>
<dbReference type="AlphaFoldDB" id="B8CG21"/>
<dbReference type="InterPro" id="IPR038275">
    <property type="entry name" value="Nuf2_N_sf"/>
</dbReference>
<dbReference type="GO" id="GO:0051383">
    <property type="term" value="P:kinetochore organization"/>
    <property type="evidence" value="ECO:0000318"/>
    <property type="project" value="GO_Central"/>
</dbReference>
<evidence type="ECO:0000256" key="6">
    <source>
        <dbReference type="ARBA" id="ARBA00022776"/>
    </source>
</evidence>
<feature type="coiled-coil region" evidence="12">
    <location>
        <begin position="332"/>
        <end position="359"/>
    </location>
</feature>
<sequence length="476" mass="54786">MSTPTAFPILKNGMILQIMTELDIPLTESELTEPGRCKERVREVLQLLLCTCWGIPPSTLPLLSHRLTTQLTSSSSSQITPHPTLYTTALIETKFFCMLSKMLRICGYYEFGFRDLQAPNGRRFKRQLSALINFMKYREDMGHLLETALDESTAVLVVQSLSNVLHFQTSSSRHYIQRVDMFNALEEMAEEHMTLQDRLEVARSENHAKMLEQDAAEAECQEMEAEIAQQNKIQASIRQQNNLLQKSANDLKDQIANLSIALRELQAEERQLSKEVVHSPDRIKLDLAMVTKSLEDVKAMIGEREEERKLMMKRVENTMAGEECVRRTMTVMEEMETKVQEYEVVVEDLEDVQGRLEEMERGVEDNTRVKGEQEMHLRALEKQRLDITDKLSKELESSKNELTTATNKLGIVEDQRLDGIAKIEASQKRVEELEAHIEKEKKRTENEISARIASFHKFEKGFLAKEKMTMDRLLCA</sequence>
<feature type="coiled-coil region" evidence="12">
    <location>
        <begin position="185"/>
        <end position="275"/>
    </location>
</feature>
<evidence type="ECO:0000256" key="8">
    <source>
        <dbReference type="ARBA" id="ARBA00023054"/>
    </source>
</evidence>
<evidence type="ECO:0000256" key="3">
    <source>
        <dbReference type="ARBA" id="ARBA00005498"/>
    </source>
</evidence>
<dbReference type="Pfam" id="PF03800">
    <property type="entry name" value="Nuf2"/>
    <property type="match status" value="1"/>
</dbReference>
<keyword evidence="5" id="KW-0132">Cell division</keyword>
<dbReference type="EMBL" id="CM000653">
    <property type="protein sequence ID" value="EED87736.1"/>
    <property type="molecule type" value="Genomic_DNA"/>
</dbReference>
<proteinExistence type="inferred from homology"/>
<evidence type="ECO:0000256" key="12">
    <source>
        <dbReference type="SAM" id="Coils"/>
    </source>
</evidence>
<keyword evidence="4" id="KW-0158">Chromosome</keyword>
<evidence type="ECO:0000256" key="1">
    <source>
        <dbReference type="ARBA" id="ARBA00004123"/>
    </source>
</evidence>
<dbReference type="PaxDb" id="35128-Thaps11958"/>
<keyword evidence="8 12" id="KW-0175">Coiled coil</keyword>
<dbReference type="GO" id="GO:0051301">
    <property type="term" value="P:cell division"/>
    <property type="evidence" value="ECO:0007669"/>
    <property type="project" value="UniProtKB-KW"/>
</dbReference>
<protein>
    <recommendedName>
        <fullName evidence="13">Kinetochore protein Nuf2 N-terminal domain-containing protein</fullName>
    </recommendedName>
</protein>
<evidence type="ECO:0000256" key="7">
    <source>
        <dbReference type="ARBA" id="ARBA00022838"/>
    </source>
</evidence>
<dbReference type="GO" id="GO:0044877">
    <property type="term" value="F:protein-containing complex binding"/>
    <property type="evidence" value="ECO:0000318"/>
    <property type="project" value="GO_Central"/>
</dbReference>
<dbReference type="GO" id="GO:0005634">
    <property type="term" value="C:nucleus"/>
    <property type="evidence" value="ECO:0007669"/>
    <property type="project" value="UniProtKB-SubCell"/>
</dbReference>
<dbReference type="STRING" id="35128.B8CG21"/>
<comment type="subcellular location">
    <subcellularLocation>
        <location evidence="2">Chromosome</location>
        <location evidence="2">Centromere</location>
        <location evidence="2">Kinetochore</location>
    </subcellularLocation>
    <subcellularLocation>
        <location evidence="1">Nucleus</location>
    </subcellularLocation>
</comment>
<name>B8CG21_THAPS</name>
<comment type="similarity">
    <text evidence="3">Belongs to the NUF2 family.</text>
</comment>
<evidence type="ECO:0000259" key="13">
    <source>
        <dbReference type="Pfam" id="PF03800"/>
    </source>
</evidence>
<keyword evidence="11" id="KW-0137">Centromere</keyword>
<dbReference type="RefSeq" id="XP_002294956.1">
    <property type="nucleotide sequence ID" value="XM_002294920.1"/>
</dbReference>
<evidence type="ECO:0000256" key="5">
    <source>
        <dbReference type="ARBA" id="ARBA00022618"/>
    </source>
</evidence>
<dbReference type="GO" id="GO:0045132">
    <property type="term" value="P:meiotic chromosome segregation"/>
    <property type="evidence" value="ECO:0000318"/>
    <property type="project" value="GO_Central"/>
</dbReference>
<keyword evidence="6" id="KW-0498">Mitosis</keyword>
<dbReference type="eggNOG" id="KOG4438">
    <property type="taxonomic scope" value="Eukaryota"/>
</dbReference>
<gene>
    <name evidence="14" type="ORF">THAPSDRAFT_11958</name>
</gene>
<reference evidence="14 15" key="1">
    <citation type="journal article" date="2004" name="Science">
        <title>The genome of the diatom Thalassiosira pseudonana: ecology, evolution, and metabolism.</title>
        <authorList>
            <person name="Armbrust E.V."/>
            <person name="Berges J.A."/>
            <person name="Bowler C."/>
            <person name="Green B.R."/>
            <person name="Martinez D."/>
            <person name="Putnam N.H."/>
            <person name="Zhou S."/>
            <person name="Allen A.E."/>
            <person name="Apt K.E."/>
            <person name="Bechner M."/>
            <person name="Brzezinski M.A."/>
            <person name="Chaal B.K."/>
            <person name="Chiovitti A."/>
            <person name="Davis A.K."/>
            <person name="Demarest M.S."/>
            <person name="Detter J.C."/>
            <person name="Glavina T."/>
            <person name="Goodstein D."/>
            <person name="Hadi M.Z."/>
            <person name="Hellsten U."/>
            <person name="Hildebrand M."/>
            <person name="Jenkins B.D."/>
            <person name="Jurka J."/>
            <person name="Kapitonov V.V."/>
            <person name="Kroger N."/>
            <person name="Lau W.W."/>
            <person name="Lane T.W."/>
            <person name="Larimer F.W."/>
            <person name="Lippmeier J.C."/>
            <person name="Lucas S."/>
            <person name="Medina M."/>
            <person name="Montsant A."/>
            <person name="Obornik M."/>
            <person name="Parker M.S."/>
            <person name="Palenik B."/>
            <person name="Pazour G.J."/>
            <person name="Richardson P.M."/>
            <person name="Rynearson T.A."/>
            <person name="Saito M.A."/>
            <person name="Schwartz D.C."/>
            <person name="Thamatrakoln K."/>
            <person name="Valentin K."/>
            <person name="Vardi A."/>
            <person name="Wilkerson F.P."/>
            <person name="Rokhsar D.S."/>
        </authorList>
    </citation>
    <scope>NUCLEOTIDE SEQUENCE [LARGE SCALE GENOMIC DNA]</scope>
    <source>
        <strain evidence="14 15">CCMP1335</strain>
    </source>
</reference>
<dbReference type="KEGG" id="tps:THAPSDRAFT_11958"/>
<evidence type="ECO:0000256" key="11">
    <source>
        <dbReference type="ARBA" id="ARBA00023328"/>
    </source>
</evidence>
<organism evidence="14 15">
    <name type="scientific">Thalassiosira pseudonana</name>
    <name type="common">Marine diatom</name>
    <name type="synonym">Cyclotella nana</name>
    <dbReference type="NCBI Taxonomy" id="35128"/>
    <lineage>
        <taxon>Eukaryota</taxon>
        <taxon>Sar</taxon>
        <taxon>Stramenopiles</taxon>
        <taxon>Ochrophyta</taxon>
        <taxon>Bacillariophyta</taxon>
        <taxon>Coscinodiscophyceae</taxon>
        <taxon>Thalassiosirophycidae</taxon>
        <taxon>Thalassiosirales</taxon>
        <taxon>Thalassiosiraceae</taxon>
        <taxon>Thalassiosira</taxon>
    </lineage>
</organism>
<dbReference type="OMA" id="TKIIEWD"/>
<keyword evidence="7" id="KW-0995">Kinetochore</keyword>
<feature type="coiled-coil region" evidence="12">
    <location>
        <begin position="388"/>
        <end position="450"/>
    </location>
</feature>
<dbReference type="GO" id="GO:0007052">
    <property type="term" value="P:mitotic spindle organization"/>
    <property type="evidence" value="ECO:0000318"/>
    <property type="project" value="GO_Central"/>
</dbReference>
<evidence type="ECO:0000313" key="14">
    <source>
        <dbReference type="EMBL" id="EED87736.1"/>
    </source>
</evidence>
<dbReference type="Gene3D" id="1.10.418.60">
    <property type="entry name" value="Ncd80 complex, Nuf2 subunit"/>
    <property type="match status" value="1"/>
</dbReference>
<dbReference type="PANTHER" id="PTHR21650:SF2">
    <property type="entry name" value="KINETOCHORE PROTEIN NUF2"/>
    <property type="match status" value="1"/>
</dbReference>
<keyword evidence="15" id="KW-1185">Reference proteome</keyword>
<accession>B8CG21</accession>
<dbReference type="Proteomes" id="UP000001449">
    <property type="component" value="Chromosome 22"/>
</dbReference>
<keyword evidence="10" id="KW-0131">Cell cycle</keyword>
<feature type="domain" description="Kinetochore protein Nuf2 N-terminal" evidence="13">
    <location>
        <begin position="6"/>
        <end position="151"/>
    </location>
</feature>
<evidence type="ECO:0000256" key="9">
    <source>
        <dbReference type="ARBA" id="ARBA00023242"/>
    </source>
</evidence>